<name>A0ABP4T7B4_9MICO</name>
<comment type="caution">
    <text evidence="2">The sequence shown here is derived from an EMBL/GenBank/DDBJ whole genome shotgun (WGS) entry which is preliminary data.</text>
</comment>
<feature type="region of interest" description="Disordered" evidence="1">
    <location>
        <begin position="1"/>
        <end position="50"/>
    </location>
</feature>
<evidence type="ECO:0000313" key="2">
    <source>
        <dbReference type="EMBL" id="GAA1682993.1"/>
    </source>
</evidence>
<accession>A0ABP4T7B4</accession>
<protein>
    <submittedName>
        <fullName evidence="2">Uncharacterized protein</fullName>
    </submittedName>
</protein>
<proteinExistence type="predicted"/>
<gene>
    <name evidence="2" type="ORF">GCM10009807_28530</name>
</gene>
<sequence>MSDAQSGASAADSVGGAVHDSDDKRAQVDGNGQPVQNEPVLEQNDASTEDKLQGIAAQTRVDLGDESHDRYAEVIRQRLSDAQIELSDDEVTTWARRAHPSGGDGV</sequence>
<organism evidence="2 3">
    <name type="scientific">Microbacterium lacus</name>
    <dbReference type="NCBI Taxonomy" id="415217"/>
    <lineage>
        <taxon>Bacteria</taxon>
        <taxon>Bacillati</taxon>
        <taxon>Actinomycetota</taxon>
        <taxon>Actinomycetes</taxon>
        <taxon>Micrococcales</taxon>
        <taxon>Microbacteriaceae</taxon>
        <taxon>Microbacterium</taxon>
    </lineage>
</organism>
<keyword evidence="3" id="KW-1185">Reference proteome</keyword>
<evidence type="ECO:0000256" key="1">
    <source>
        <dbReference type="SAM" id="MobiDB-lite"/>
    </source>
</evidence>
<evidence type="ECO:0000313" key="3">
    <source>
        <dbReference type="Proteomes" id="UP001500596"/>
    </source>
</evidence>
<dbReference type="RefSeq" id="WP_344055552.1">
    <property type="nucleotide sequence ID" value="NZ_BAAAPK010000001.1"/>
</dbReference>
<feature type="compositionally biased region" description="Low complexity" evidence="1">
    <location>
        <begin position="1"/>
        <end position="18"/>
    </location>
</feature>
<dbReference type="Proteomes" id="UP001500596">
    <property type="component" value="Unassembled WGS sequence"/>
</dbReference>
<dbReference type="EMBL" id="BAAAPK010000001">
    <property type="protein sequence ID" value="GAA1682993.1"/>
    <property type="molecule type" value="Genomic_DNA"/>
</dbReference>
<reference evidence="3" key="1">
    <citation type="journal article" date="2019" name="Int. J. Syst. Evol. Microbiol.">
        <title>The Global Catalogue of Microorganisms (GCM) 10K type strain sequencing project: providing services to taxonomists for standard genome sequencing and annotation.</title>
        <authorList>
            <consortium name="The Broad Institute Genomics Platform"/>
            <consortium name="The Broad Institute Genome Sequencing Center for Infectious Disease"/>
            <person name="Wu L."/>
            <person name="Ma J."/>
        </authorList>
    </citation>
    <scope>NUCLEOTIDE SEQUENCE [LARGE SCALE GENOMIC DNA]</scope>
    <source>
        <strain evidence="3">JCM 15575</strain>
    </source>
</reference>